<dbReference type="InterPro" id="IPR000086">
    <property type="entry name" value="NUDIX_hydrolase_dom"/>
</dbReference>
<dbReference type="RefSeq" id="WP_272463696.1">
    <property type="nucleotide sequence ID" value="NZ_JAPFQL010000111.1"/>
</dbReference>
<dbReference type="GO" id="GO:0004452">
    <property type="term" value="F:isopentenyl-diphosphate delta-isomerase activity"/>
    <property type="evidence" value="ECO:0007669"/>
    <property type="project" value="UniProtKB-EC"/>
</dbReference>
<sequence>MTEELVVLLSPDGQAIGTAPKASVHHAQTPLHLAFSAYVFNERGELLLTQRAHDKATFPSVWTNSACGHPGPGERLGDAVRRRVATELGLAVTDLRVVLPRFAYRAELDGVVEWELCPVLVGRVDGDPSPHPAEVADVGWVDWAQFADEVLEGRREVSVWCGEQVAELVRLGSDPEAWPTADPAELPPALPRD</sequence>
<keyword evidence="4 10" id="KW-0963">Cytoplasm</keyword>
<evidence type="ECO:0000256" key="11">
    <source>
        <dbReference type="SAM" id="MobiDB-lite"/>
    </source>
</evidence>
<feature type="active site" evidence="10">
    <location>
        <position position="67"/>
    </location>
</feature>
<dbReference type="Proteomes" id="UP001150259">
    <property type="component" value="Unassembled WGS sequence"/>
</dbReference>
<comment type="cofactor">
    <cofactor evidence="10">
        <name>Mg(2+)</name>
        <dbReference type="ChEBI" id="CHEBI:18420"/>
    </cofactor>
    <text evidence="10">Binds 1 Mg(2+) ion per subunit. The magnesium ion binds only when substrate is bound.</text>
</comment>
<evidence type="ECO:0000256" key="9">
    <source>
        <dbReference type="ARBA" id="ARBA00023235"/>
    </source>
</evidence>
<keyword evidence="14" id="KW-1185">Reference proteome</keyword>
<feature type="domain" description="Nudix hydrolase" evidence="12">
    <location>
        <begin position="30"/>
        <end position="163"/>
    </location>
</feature>
<feature type="binding site" evidence="10">
    <location>
        <position position="69"/>
    </location>
    <ligand>
        <name>Mn(2+)</name>
        <dbReference type="ChEBI" id="CHEBI:29035"/>
    </ligand>
</feature>
<feature type="binding site" evidence="10">
    <location>
        <position position="115"/>
    </location>
    <ligand>
        <name>Mn(2+)</name>
        <dbReference type="ChEBI" id="CHEBI:29035"/>
    </ligand>
</feature>
<gene>
    <name evidence="10 13" type="primary">idi</name>
    <name evidence="13" type="ORF">OO014_17965</name>
</gene>
<comment type="pathway">
    <text evidence="1 10">Isoprenoid biosynthesis; dimethylallyl diphosphate biosynthesis; dimethylallyl diphosphate from isopentenyl diphosphate: step 1/1.</text>
</comment>
<evidence type="ECO:0000256" key="7">
    <source>
        <dbReference type="ARBA" id="ARBA00023211"/>
    </source>
</evidence>
<feature type="binding site" evidence="10">
    <location>
        <position position="87"/>
    </location>
    <ligand>
        <name>Mg(2+)</name>
        <dbReference type="ChEBI" id="CHEBI:18420"/>
    </ligand>
</feature>
<dbReference type="NCBIfam" id="TIGR02150">
    <property type="entry name" value="IPP_isom_1"/>
    <property type="match status" value="1"/>
</dbReference>
<comment type="function">
    <text evidence="10">Catalyzes the 1,3-allylic rearrangement of the homoallylic substrate isopentenyl (IPP) to its highly electrophilic allylic isomer, dimethylallyl diphosphate (DMAPP).</text>
</comment>
<dbReference type="Gene3D" id="3.90.79.10">
    <property type="entry name" value="Nucleoside Triphosphate Pyrophosphohydrolase"/>
    <property type="match status" value="1"/>
</dbReference>
<feature type="binding site" evidence="10">
    <location>
        <position position="25"/>
    </location>
    <ligand>
        <name>Mn(2+)</name>
        <dbReference type="ChEBI" id="CHEBI:29035"/>
    </ligand>
</feature>
<comment type="caution">
    <text evidence="13">The sequence shown here is derived from an EMBL/GenBank/DDBJ whole genome shotgun (WGS) entry which is preliminary data.</text>
</comment>
<evidence type="ECO:0000256" key="10">
    <source>
        <dbReference type="HAMAP-Rule" id="MF_00202"/>
    </source>
</evidence>
<evidence type="ECO:0000256" key="1">
    <source>
        <dbReference type="ARBA" id="ARBA00004826"/>
    </source>
</evidence>
<keyword evidence="7 10" id="KW-0464">Manganese</keyword>
<organism evidence="13 14">
    <name type="scientific">Intrasporangium calvum</name>
    <dbReference type="NCBI Taxonomy" id="53358"/>
    <lineage>
        <taxon>Bacteria</taxon>
        <taxon>Bacillati</taxon>
        <taxon>Actinomycetota</taxon>
        <taxon>Actinomycetes</taxon>
        <taxon>Micrococcales</taxon>
        <taxon>Intrasporangiaceae</taxon>
        <taxon>Intrasporangium</taxon>
    </lineage>
</organism>
<dbReference type="EMBL" id="JAPFQL010000111">
    <property type="protein sequence ID" value="MDC5699139.1"/>
    <property type="molecule type" value="Genomic_DNA"/>
</dbReference>
<dbReference type="InterPro" id="IPR011876">
    <property type="entry name" value="IsopentenylPP_isomerase_typ1"/>
</dbReference>
<evidence type="ECO:0000256" key="6">
    <source>
        <dbReference type="ARBA" id="ARBA00022842"/>
    </source>
</evidence>
<dbReference type="Pfam" id="PF00293">
    <property type="entry name" value="NUDIX"/>
    <property type="match status" value="1"/>
</dbReference>
<accession>A0ABT5GLQ0</accession>
<feature type="binding site" evidence="10">
    <location>
        <position position="32"/>
    </location>
    <ligand>
        <name>Mn(2+)</name>
        <dbReference type="ChEBI" id="CHEBI:29035"/>
    </ligand>
</feature>
<keyword evidence="5 10" id="KW-0479">Metal-binding</keyword>
<dbReference type="HAMAP" id="MF_00202">
    <property type="entry name" value="Idi"/>
    <property type="match status" value="1"/>
</dbReference>
<evidence type="ECO:0000313" key="14">
    <source>
        <dbReference type="Proteomes" id="UP001150259"/>
    </source>
</evidence>
<evidence type="ECO:0000313" key="13">
    <source>
        <dbReference type="EMBL" id="MDC5699139.1"/>
    </source>
</evidence>
<comment type="cofactor">
    <cofactor evidence="10">
        <name>Mn(2+)</name>
        <dbReference type="ChEBI" id="CHEBI:29035"/>
    </cofactor>
    <text evidence="10">Binds 1 Mn(2+) ion per subunit.</text>
</comment>
<dbReference type="PIRSF" id="PIRSF018427">
    <property type="entry name" value="Isopntndiph_ism"/>
    <property type="match status" value="1"/>
</dbReference>
<evidence type="ECO:0000256" key="4">
    <source>
        <dbReference type="ARBA" id="ARBA00022490"/>
    </source>
</evidence>
<reference evidence="13 14" key="1">
    <citation type="submission" date="2022-11" db="EMBL/GenBank/DDBJ databases">
        <title>Anaerobic phenanthrene biodegradation by a DNRA strain PheN6.</title>
        <authorList>
            <person name="Zhang Z."/>
        </authorList>
    </citation>
    <scope>NUCLEOTIDE SEQUENCE [LARGE SCALE GENOMIC DNA]</scope>
    <source>
        <strain evidence="13 14">PheN6</strain>
    </source>
</reference>
<feature type="active site" evidence="10">
    <location>
        <position position="115"/>
    </location>
</feature>
<name>A0ABT5GLQ0_9MICO</name>
<dbReference type="InterPro" id="IPR015797">
    <property type="entry name" value="NUDIX_hydrolase-like_dom_sf"/>
</dbReference>
<evidence type="ECO:0000256" key="3">
    <source>
        <dbReference type="ARBA" id="ARBA00012057"/>
    </source>
</evidence>
<dbReference type="NCBIfam" id="NF002995">
    <property type="entry name" value="PRK03759.1"/>
    <property type="match status" value="1"/>
</dbReference>
<proteinExistence type="inferred from homology"/>
<evidence type="ECO:0000256" key="5">
    <source>
        <dbReference type="ARBA" id="ARBA00022723"/>
    </source>
</evidence>
<keyword evidence="8 10" id="KW-0414">Isoprene biosynthesis</keyword>
<feature type="region of interest" description="Disordered" evidence="11">
    <location>
        <begin position="174"/>
        <end position="193"/>
    </location>
</feature>
<evidence type="ECO:0000259" key="12">
    <source>
        <dbReference type="PROSITE" id="PS51462"/>
    </source>
</evidence>
<comment type="subcellular location">
    <subcellularLocation>
        <location evidence="10">Cytoplasm</location>
    </subcellularLocation>
</comment>
<evidence type="ECO:0000256" key="8">
    <source>
        <dbReference type="ARBA" id="ARBA00023229"/>
    </source>
</evidence>
<keyword evidence="6 10" id="KW-0460">Magnesium</keyword>
<evidence type="ECO:0000256" key="2">
    <source>
        <dbReference type="ARBA" id="ARBA00007579"/>
    </source>
</evidence>
<dbReference type="PANTHER" id="PTHR10885">
    <property type="entry name" value="ISOPENTENYL-DIPHOSPHATE DELTA-ISOMERASE"/>
    <property type="match status" value="1"/>
</dbReference>
<dbReference type="InterPro" id="IPR056375">
    <property type="entry name" value="Idi_bact"/>
</dbReference>
<keyword evidence="9 10" id="KW-0413">Isomerase</keyword>
<dbReference type="EC" id="5.3.3.2" evidence="3 10"/>
<protein>
    <recommendedName>
        <fullName evidence="3 10">Isopentenyl-diphosphate Delta-isomerase</fullName>
        <shortName evidence="10">IPP isomerase</shortName>
        <ecNumber evidence="3 10">5.3.3.2</ecNumber>
    </recommendedName>
    <alternativeName>
        <fullName evidence="10">IPP:DMAPP isomerase</fullName>
    </alternativeName>
    <alternativeName>
        <fullName evidence="10">Isopentenyl pyrophosphate isomerase</fullName>
    </alternativeName>
</protein>
<dbReference type="CDD" id="cd02885">
    <property type="entry name" value="NUDIX_IPP_Isomerase"/>
    <property type="match status" value="1"/>
</dbReference>
<feature type="binding site" evidence="10">
    <location>
        <position position="113"/>
    </location>
    <ligand>
        <name>Mn(2+)</name>
        <dbReference type="ChEBI" id="CHEBI:29035"/>
    </ligand>
</feature>
<dbReference type="PROSITE" id="PS51462">
    <property type="entry name" value="NUDIX"/>
    <property type="match status" value="1"/>
</dbReference>
<dbReference type="PANTHER" id="PTHR10885:SF0">
    <property type="entry name" value="ISOPENTENYL-DIPHOSPHATE DELTA-ISOMERASE"/>
    <property type="match status" value="1"/>
</dbReference>
<comment type="similarity">
    <text evidence="2 10">Belongs to the IPP isomerase type 1 family.</text>
</comment>
<dbReference type="SUPFAM" id="SSF55811">
    <property type="entry name" value="Nudix"/>
    <property type="match status" value="1"/>
</dbReference>
<comment type="catalytic activity">
    <reaction evidence="10">
        <text>isopentenyl diphosphate = dimethylallyl diphosphate</text>
        <dbReference type="Rhea" id="RHEA:23284"/>
        <dbReference type="ChEBI" id="CHEBI:57623"/>
        <dbReference type="ChEBI" id="CHEBI:128769"/>
        <dbReference type="EC" id="5.3.3.2"/>
    </reaction>
</comment>